<evidence type="ECO:0000256" key="1">
    <source>
        <dbReference type="ARBA" id="ARBA00022485"/>
    </source>
</evidence>
<protein>
    <submittedName>
        <fullName evidence="7">4Fe-4S ferredoxin</fullName>
    </submittedName>
</protein>
<keyword evidence="8" id="KW-1185">Reference proteome</keyword>
<keyword evidence="2" id="KW-0479">Metal-binding</keyword>
<evidence type="ECO:0000256" key="3">
    <source>
        <dbReference type="ARBA" id="ARBA00023004"/>
    </source>
</evidence>
<evidence type="ECO:0000256" key="5">
    <source>
        <dbReference type="SAM" id="MobiDB-lite"/>
    </source>
</evidence>
<feature type="domain" description="4Fe-4S ferredoxin-type" evidence="6">
    <location>
        <begin position="493"/>
        <end position="524"/>
    </location>
</feature>
<dbReference type="PROSITE" id="PS51379">
    <property type="entry name" value="4FE4S_FER_2"/>
    <property type="match status" value="4"/>
</dbReference>
<accession>A0ABX5IV34</accession>
<reference evidence="7 8" key="1">
    <citation type="submission" date="2018-03" db="EMBL/GenBank/DDBJ databases">
        <authorList>
            <person name="Zhou J."/>
            <person name="Li X."/>
            <person name="Xue M."/>
            <person name="Yin J."/>
        </authorList>
    </citation>
    <scope>NUCLEOTIDE SEQUENCE [LARGE SCALE GENOMIC DNA]</scope>
    <source>
        <strain evidence="7 8">SYSU ZJ2214</strain>
    </source>
</reference>
<dbReference type="Pfam" id="PF12838">
    <property type="entry name" value="Fer4_7"/>
    <property type="match status" value="2"/>
</dbReference>
<dbReference type="InterPro" id="IPR017896">
    <property type="entry name" value="4Fe4S_Fe-S-bd"/>
</dbReference>
<comment type="caution">
    <text evidence="7">The sequence shown here is derived from an EMBL/GenBank/DDBJ whole genome shotgun (WGS) entry which is preliminary data.</text>
</comment>
<gene>
    <name evidence="7" type="ORF">C6W88_17555</name>
</gene>
<evidence type="ECO:0000256" key="2">
    <source>
        <dbReference type="ARBA" id="ARBA00022723"/>
    </source>
</evidence>
<evidence type="ECO:0000313" key="8">
    <source>
        <dbReference type="Proteomes" id="UP000241895"/>
    </source>
</evidence>
<feature type="region of interest" description="Disordered" evidence="5">
    <location>
        <begin position="399"/>
        <end position="430"/>
    </location>
</feature>
<feature type="domain" description="4Fe-4S ferredoxin-type" evidence="6">
    <location>
        <begin position="464"/>
        <end position="488"/>
    </location>
</feature>
<dbReference type="InterPro" id="IPR050572">
    <property type="entry name" value="Fe-S_Ferredoxin"/>
</dbReference>
<organism evidence="7 8">
    <name type="scientific">Halomonas litopenaei</name>
    <dbReference type="NCBI Taxonomy" id="2109328"/>
    <lineage>
        <taxon>Bacteria</taxon>
        <taxon>Pseudomonadati</taxon>
        <taxon>Pseudomonadota</taxon>
        <taxon>Gammaproteobacteria</taxon>
        <taxon>Oceanospirillales</taxon>
        <taxon>Halomonadaceae</taxon>
        <taxon>Halomonas</taxon>
    </lineage>
</organism>
<evidence type="ECO:0000259" key="6">
    <source>
        <dbReference type="PROSITE" id="PS51379"/>
    </source>
</evidence>
<dbReference type="EMBL" id="PXNS01000012">
    <property type="protein sequence ID" value="PTL92360.1"/>
    <property type="molecule type" value="Genomic_DNA"/>
</dbReference>
<dbReference type="PROSITE" id="PS00198">
    <property type="entry name" value="4FE4S_FER_1"/>
    <property type="match status" value="2"/>
</dbReference>
<dbReference type="SUPFAM" id="SSF54862">
    <property type="entry name" value="4Fe-4S ferredoxins"/>
    <property type="match status" value="1"/>
</dbReference>
<sequence>MNQKIATVPVDTEVNRQARERALGAVSWPLNLVAATVGYQSHGHLLAIGDSASLLEVLERARGLEQGLEQGLASITLVVTDVPDDALLQRAEAADVQLQPLLASQLGRLHLEGYLGHFSAWLDGHEGPIELARALLGREHHDLVLDLTPTPRLPLELPPPGYFHAPVAGEARTTLIDGLGDYIGEFEKPRYFEVHADRCAHSTRGFGGCTRCLEVCPADAIKSVPGRIDARIEIDPYLCQGVGSCTSACPTGAIEFRQPHSLRQQDTLLAWLDHYHAAGGQSAVLRFVQADHAQHLQPDAAGHVIDVALEDLGSAGVDHWLSAIAAGACEVRIQAYSDMPDRLVAHLEDQLTQGRAILEALGQDPGRLQWFSDEEQESSLALPRHAGLTPRLRSLEQAQAFGSDKDTPSATVQMAGGRTGNTGATDGAEAPGKRERLNLVLDHLATTGHVDGERHPMPPGSPFGGIEVNADACTLCMGCVASCPTGALGAGGDTPRLDFREADCVQCGLCSKSCPESAIRLSPGFLASAERSQWRVCHEDAPFHCIVCGSAFANARTIAAIQQKLANHAYFSGDQARRLEMCQDCRVKDVWHEMATNPEAQLKL</sequence>
<keyword evidence="3" id="KW-0408">Iron</keyword>
<dbReference type="RefSeq" id="WP_108133402.1">
    <property type="nucleotide sequence ID" value="NZ_PXNS01000012.1"/>
</dbReference>
<feature type="domain" description="4Fe-4S ferredoxin-type" evidence="6">
    <location>
        <begin position="230"/>
        <end position="259"/>
    </location>
</feature>
<dbReference type="PANTHER" id="PTHR43687:SF4">
    <property type="entry name" value="BLR5484 PROTEIN"/>
    <property type="match status" value="1"/>
</dbReference>
<feature type="domain" description="4Fe-4S ferredoxin-type" evidence="6">
    <location>
        <begin position="208"/>
        <end position="226"/>
    </location>
</feature>
<dbReference type="Proteomes" id="UP000241895">
    <property type="component" value="Unassembled WGS sequence"/>
</dbReference>
<keyword evidence="1" id="KW-0004">4Fe-4S</keyword>
<dbReference type="PANTHER" id="PTHR43687">
    <property type="entry name" value="ADENYLYLSULFATE REDUCTASE, BETA SUBUNIT"/>
    <property type="match status" value="1"/>
</dbReference>
<proteinExistence type="predicted"/>
<evidence type="ECO:0000256" key="4">
    <source>
        <dbReference type="ARBA" id="ARBA00023014"/>
    </source>
</evidence>
<dbReference type="InterPro" id="IPR017900">
    <property type="entry name" value="4Fe4S_Fe_S_CS"/>
</dbReference>
<dbReference type="Gene3D" id="3.30.70.20">
    <property type="match status" value="2"/>
</dbReference>
<evidence type="ECO:0000313" key="7">
    <source>
        <dbReference type="EMBL" id="PTL92360.1"/>
    </source>
</evidence>
<name>A0ABX5IV34_9GAMM</name>
<keyword evidence="4" id="KW-0411">Iron-sulfur</keyword>